<name>A0A9W4WYB1_9GLOM</name>
<dbReference type="InterPro" id="IPR011009">
    <property type="entry name" value="Kinase-like_dom_sf"/>
</dbReference>
<sequence>MKSLQALFINLPFWHNEEYDIRLAIEILGGLRENVIPGTPEDYVKIYTECWDNEPDNRPSMNQIFDKLNAIIKITEDNQTNNYESKLQQNSLDNADVSSSINNSYQINYQMDNNLSNKSEICHHFDQMKAEDNQTNNYESNLQQNNLDNNDVSS</sequence>
<dbReference type="Gene3D" id="1.10.510.10">
    <property type="entry name" value="Transferase(Phosphotransferase) domain 1"/>
    <property type="match status" value="1"/>
</dbReference>
<dbReference type="EMBL" id="CAMKVN010002502">
    <property type="protein sequence ID" value="CAI2181379.1"/>
    <property type="molecule type" value="Genomic_DNA"/>
</dbReference>
<accession>A0A9W4WYB1</accession>
<dbReference type="SUPFAM" id="SSF56112">
    <property type="entry name" value="Protein kinase-like (PK-like)"/>
    <property type="match status" value="1"/>
</dbReference>
<evidence type="ECO:0000313" key="2">
    <source>
        <dbReference type="Proteomes" id="UP001153678"/>
    </source>
</evidence>
<proteinExistence type="predicted"/>
<keyword evidence="2" id="KW-1185">Reference proteome</keyword>
<dbReference type="Proteomes" id="UP001153678">
    <property type="component" value="Unassembled WGS sequence"/>
</dbReference>
<dbReference type="AlphaFoldDB" id="A0A9W4WYB1"/>
<reference evidence="1" key="1">
    <citation type="submission" date="2022-08" db="EMBL/GenBank/DDBJ databases">
        <authorList>
            <person name="Kallberg Y."/>
            <person name="Tangrot J."/>
            <person name="Rosling A."/>
        </authorList>
    </citation>
    <scope>NUCLEOTIDE SEQUENCE</scope>
    <source>
        <strain evidence="1">Wild A</strain>
    </source>
</reference>
<feature type="non-terminal residue" evidence="1">
    <location>
        <position position="154"/>
    </location>
</feature>
<evidence type="ECO:0000313" key="1">
    <source>
        <dbReference type="EMBL" id="CAI2181379.1"/>
    </source>
</evidence>
<comment type="caution">
    <text evidence="1">The sequence shown here is derived from an EMBL/GenBank/DDBJ whole genome shotgun (WGS) entry which is preliminary data.</text>
</comment>
<dbReference type="OrthoDB" id="10261027at2759"/>
<organism evidence="1 2">
    <name type="scientific">Funneliformis geosporum</name>
    <dbReference type="NCBI Taxonomy" id="1117311"/>
    <lineage>
        <taxon>Eukaryota</taxon>
        <taxon>Fungi</taxon>
        <taxon>Fungi incertae sedis</taxon>
        <taxon>Mucoromycota</taxon>
        <taxon>Glomeromycotina</taxon>
        <taxon>Glomeromycetes</taxon>
        <taxon>Glomerales</taxon>
        <taxon>Glomeraceae</taxon>
        <taxon>Funneliformis</taxon>
    </lineage>
</organism>
<protein>
    <submittedName>
        <fullName evidence="1">12931_t:CDS:1</fullName>
    </submittedName>
</protein>
<gene>
    <name evidence="1" type="ORF">FWILDA_LOCUS10056</name>
</gene>